<dbReference type="Gene3D" id="1.20.1540.10">
    <property type="entry name" value="Rhomboid-like"/>
    <property type="match status" value="1"/>
</dbReference>
<feature type="transmembrane region" description="Helical" evidence="7">
    <location>
        <begin position="136"/>
        <end position="156"/>
    </location>
</feature>
<feature type="domain" description="Peptidase S54 rhomboid" evidence="8">
    <location>
        <begin position="38"/>
        <end position="187"/>
    </location>
</feature>
<dbReference type="AlphaFoldDB" id="A0A7L4URS9"/>
<keyword evidence="6 7" id="KW-0472">Membrane</keyword>
<evidence type="ECO:0000256" key="7">
    <source>
        <dbReference type="SAM" id="Phobius"/>
    </source>
</evidence>
<evidence type="ECO:0000313" key="10">
    <source>
        <dbReference type="Proteomes" id="UP000251835"/>
    </source>
</evidence>
<reference evidence="9 10" key="1">
    <citation type="submission" date="2018-05" db="EMBL/GenBank/DDBJ databases">
        <title>Genomic Encyclopedia of Type Strains, Phase IV (KMG-IV): sequencing the most valuable type-strain genomes for metagenomic binning, comparative biology and taxonomic classification.</title>
        <authorList>
            <person name="Goeker M."/>
        </authorList>
    </citation>
    <scope>NUCLEOTIDE SEQUENCE [LARGE SCALE GENOMIC DNA]</scope>
    <source>
        <strain evidence="9 10">DSM 28579</strain>
    </source>
</reference>
<dbReference type="OrthoDB" id="9807874at2"/>
<comment type="similarity">
    <text evidence="2">Belongs to the peptidase S54 family.</text>
</comment>
<evidence type="ECO:0000256" key="3">
    <source>
        <dbReference type="ARBA" id="ARBA00022692"/>
    </source>
</evidence>
<dbReference type="PANTHER" id="PTHR43731:SF14">
    <property type="entry name" value="PRESENILIN-ASSOCIATED RHOMBOID-LIKE PROTEIN, MITOCHONDRIAL"/>
    <property type="match status" value="1"/>
</dbReference>
<keyword evidence="10" id="KW-1185">Reference proteome</keyword>
<comment type="caution">
    <text evidence="9">The sequence shown here is derived from an EMBL/GenBank/DDBJ whole genome shotgun (WGS) entry which is preliminary data.</text>
</comment>
<feature type="transmembrane region" description="Helical" evidence="7">
    <location>
        <begin position="168"/>
        <end position="187"/>
    </location>
</feature>
<comment type="subcellular location">
    <subcellularLocation>
        <location evidence="1">Membrane</location>
        <topology evidence="1">Multi-pass membrane protein</topology>
    </subcellularLocation>
</comment>
<evidence type="ECO:0000256" key="2">
    <source>
        <dbReference type="ARBA" id="ARBA00009045"/>
    </source>
</evidence>
<dbReference type="InterPro" id="IPR035952">
    <property type="entry name" value="Rhomboid-like_sf"/>
</dbReference>
<keyword evidence="9" id="KW-0645">Protease</keyword>
<organism evidence="9 10">
    <name type="scientific">Balneicella halophila</name>
    <dbReference type="NCBI Taxonomy" id="1537566"/>
    <lineage>
        <taxon>Bacteria</taxon>
        <taxon>Pseudomonadati</taxon>
        <taxon>Bacteroidota</taxon>
        <taxon>Bacteroidia</taxon>
        <taxon>Bacteroidales</taxon>
        <taxon>Balneicellaceae</taxon>
        <taxon>Balneicella</taxon>
    </lineage>
</organism>
<proteinExistence type="inferred from homology"/>
<dbReference type="EMBL" id="QENZ01000004">
    <property type="protein sequence ID" value="PVX51029.1"/>
    <property type="molecule type" value="Genomic_DNA"/>
</dbReference>
<evidence type="ECO:0000256" key="6">
    <source>
        <dbReference type="ARBA" id="ARBA00023136"/>
    </source>
</evidence>
<feature type="transmembrane region" description="Helical" evidence="7">
    <location>
        <begin position="109"/>
        <end position="130"/>
    </location>
</feature>
<dbReference type="GO" id="GO:0016020">
    <property type="term" value="C:membrane"/>
    <property type="evidence" value="ECO:0007669"/>
    <property type="project" value="UniProtKB-SubCell"/>
</dbReference>
<gene>
    <name evidence="9" type="ORF">C7377_1362</name>
</gene>
<keyword evidence="3 7" id="KW-0812">Transmembrane</keyword>
<dbReference type="Proteomes" id="UP000251835">
    <property type="component" value="Unassembled WGS sequence"/>
</dbReference>
<evidence type="ECO:0000259" key="8">
    <source>
        <dbReference type="Pfam" id="PF01694"/>
    </source>
</evidence>
<dbReference type="InterPro" id="IPR022764">
    <property type="entry name" value="Peptidase_S54_rhomboid_dom"/>
</dbReference>
<dbReference type="InterPro" id="IPR050925">
    <property type="entry name" value="Rhomboid_protease_S54"/>
</dbReference>
<dbReference type="PANTHER" id="PTHR43731">
    <property type="entry name" value="RHOMBOID PROTEASE"/>
    <property type="match status" value="1"/>
</dbReference>
<feature type="transmembrane region" description="Helical" evidence="7">
    <location>
        <begin position="72"/>
        <end position="97"/>
    </location>
</feature>
<accession>A0A7L4URS9</accession>
<evidence type="ECO:0000313" key="9">
    <source>
        <dbReference type="EMBL" id="PVX51029.1"/>
    </source>
</evidence>
<name>A0A7L4URS9_BALHA</name>
<dbReference type="GO" id="GO:0006508">
    <property type="term" value="P:proteolysis"/>
    <property type="evidence" value="ECO:0007669"/>
    <property type="project" value="UniProtKB-KW"/>
</dbReference>
<dbReference type="GO" id="GO:0004252">
    <property type="term" value="F:serine-type endopeptidase activity"/>
    <property type="evidence" value="ECO:0007669"/>
    <property type="project" value="InterPro"/>
</dbReference>
<feature type="transmembrane region" description="Helical" evidence="7">
    <location>
        <begin position="6"/>
        <end position="24"/>
    </location>
</feature>
<evidence type="ECO:0000256" key="4">
    <source>
        <dbReference type="ARBA" id="ARBA00022801"/>
    </source>
</evidence>
<evidence type="ECO:0000256" key="1">
    <source>
        <dbReference type="ARBA" id="ARBA00004141"/>
    </source>
</evidence>
<dbReference type="RefSeq" id="WP_116496572.1">
    <property type="nucleotide sequence ID" value="NZ_QENZ01000004.1"/>
</dbReference>
<evidence type="ECO:0000256" key="5">
    <source>
        <dbReference type="ARBA" id="ARBA00022989"/>
    </source>
</evidence>
<protein>
    <submittedName>
        <fullName evidence="9">Membrane associated rhomboid family serine protease</fullName>
    </submittedName>
</protein>
<dbReference type="SUPFAM" id="SSF144091">
    <property type="entry name" value="Rhomboid-like"/>
    <property type="match status" value="1"/>
</dbReference>
<feature type="transmembrane region" description="Helical" evidence="7">
    <location>
        <begin position="44"/>
        <end position="66"/>
    </location>
</feature>
<keyword evidence="5 7" id="KW-1133">Transmembrane helix</keyword>
<dbReference type="Pfam" id="PF01694">
    <property type="entry name" value="Rhomboid"/>
    <property type="match status" value="1"/>
</dbReference>
<keyword evidence="4" id="KW-0378">Hydrolase</keyword>
<sequence length="203" mass="23768">MITYIIIALTVLVSFLCFQNHELFQKLKFNPVMVRKDKQYYRMITHAFVHVDWTHLLVNMFVLYFFGRAVEYYFSFYFGQMSTLFYILLYFGGIVVSNFWSLEKHKNNYNYNAVGASGAVSAVLFAFIFFAPWELLYFFGIIPIPGILFGIGYLYYSYKMTKQNTDQVAHDAHLLGAVFGFVLPMILKPGLLQHFIHELISIF</sequence>